<dbReference type="Proteomes" id="UP001163321">
    <property type="component" value="Chromosome 3"/>
</dbReference>
<proteinExistence type="predicted"/>
<evidence type="ECO:0000313" key="1">
    <source>
        <dbReference type="EMBL" id="KAI9915774.1"/>
    </source>
</evidence>
<reference evidence="1 2" key="1">
    <citation type="journal article" date="2022" name="bioRxiv">
        <title>The genome of the oomycete Peronosclerospora sorghi, a cosmopolitan pathogen of maize and sorghum, is inflated with dispersed pseudogenes.</title>
        <authorList>
            <person name="Fletcher K."/>
            <person name="Martin F."/>
            <person name="Isakeit T."/>
            <person name="Cavanaugh K."/>
            <person name="Magill C."/>
            <person name="Michelmore R."/>
        </authorList>
    </citation>
    <scope>NUCLEOTIDE SEQUENCE [LARGE SCALE GENOMIC DNA]</scope>
    <source>
        <strain evidence="1">P6</strain>
    </source>
</reference>
<name>A0ACC0WAH6_9STRA</name>
<dbReference type="EMBL" id="CM047582">
    <property type="protein sequence ID" value="KAI9915774.1"/>
    <property type="molecule type" value="Genomic_DNA"/>
</dbReference>
<keyword evidence="2" id="KW-1185">Reference proteome</keyword>
<organism evidence="1 2">
    <name type="scientific">Peronosclerospora sorghi</name>
    <dbReference type="NCBI Taxonomy" id="230839"/>
    <lineage>
        <taxon>Eukaryota</taxon>
        <taxon>Sar</taxon>
        <taxon>Stramenopiles</taxon>
        <taxon>Oomycota</taxon>
        <taxon>Peronosporomycetes</taxon>
        <taxon>Peronosporales</taxon>
        <taxon>Peronosporaceae</taxon>
        <taxon>Peronosclerospora</taxon>
    </lineage>
</organism>
<accession>A0ACC0WAH6</accession>
<sequence length="147" mass="16336">MGIASLIKKEEKAKSAHSKKVDEEKDEERIVFDEYTVATVESFETKKEVAQAQEKENTLIRKPGSIEGKGVTILLDCGASTSLIREGIVTEVTHVREVNLEGFDGIKRTLESAKRVIAFVEMNGQVFRDMKITESSLSGGAQDVIFW</sequence>
<evidence type="ECO:0000313" key="2">
    <source>
        <dbReference type="Proteomes" id="UP001163321"/>
    </source>
</evidence>
<comment type="caution">
    <text evidence="1">The sequence shown here is derived from an EMBL/GenBank/DDBJ whole genome shotgun (WGS) entry which is preliminary data.</text>
</comment>
<gene>
    <name evidence="1" type="ORF">PsorP6_008029</name>
</gene>
<protein>
    <submittedName>
        <fullName evidence="1">Uncharacterized protein</fullName>
    </submittedName>
</protein>